<keyword evidence="14 15" id="KW-0694">RNA-binding</keyword>
<keyword evidence="15" id="KW-0699">rRNA-binding</keyword>
<dbReference type="GO" id="GO:0004525">
    <property type="term" value="F:ribonuclease III activity"/>
    <property type="evidence" value="ECO:0007669"/>
    <property type="project" value="UniProtKB-UniRule"/>
</dbReference>
<keyword evidence="12 15" id="KW-0378">Hydrolase</keyword>
<evidence type="ECO:0000313" key="19">
    <source>
        <dbReference type="EMBL" id="MST69216.1"/>
    </source>
</evidence>
<evidence type="ECO:0000256" key="13">
    <source>
        <dbReference type="ARBA" id="ARBA00022842"/>
    </source>
</evidence>
<evidence type="ECO:0000256" key="3">
    <source>
        <dbReference type="ARBA" id="ARBA00010183"/>
    </source>
</evidence>
<dbReference type="Gene3D" id="1.10.1520.10">
    <property type="entry name" value="Ribonuclease III domain"/>
    <property type="match status" value="1"/>
</dbReference>
<dbReference type="CDD" id="cd00593">
    <property type="entry name" value="RIBOc"/>
    <property type="match status" value="1"/>
</dbReference>
<evidence type="ECO:0000256" key="4">
    <source>
        <dbReference type="ARBA" id="ARBA00011738"/>
    </source>
</evidence>
<dbReference type="Gene3D" id="3.30.160.20">
    <property type="match status" value="1"/>
</dbReference>
<dbReference type="PANTHER" id="PTHR11207:SF0">
    <property type="entry name" value="RIBONUCLEASE 3"/>
    <property type="match status" value="1"/>
</dbReference>
<evidence type="ECO:0000256" key="12">
    <source>
        <dbReference type="ARBA" id="ARBA00022801"/>
    </source>
</evidence>
<sequence>METVNNNGRPQTEDREKDFFPETNDYPELEEKLEYTFQNKALLLNALTHSSFASEKGKSYRFNNERLEFIGDAFLDAIVGSKIYDIAPDQHEGFLSKTRAAVVCERSLAEVAREIGLGSFIRLGHGEETGGGREKDSILADAMEAVIGAVFKDGGYEKAQRLVLMLFRDHIRLAVQGKLYKDYKTTLQEKLQNKYRNPEIEYIILDESGPDHDKSFTAQIRINGKPMGQGLGKSKKEAQQAAARQVILKGEF</sequence>
<evidence type="ECO:0000256" key="10">
    <source>
        <dbReference type="ARBA" id="ARBA00022723"/>
    </source>
</evidence>
<comment type="cofactor">
    <cofactor evidence="15">
        <name>Mg(2+)</name>
        <dbReference type="ChEBI" id="CHEBI:18420"/>
    </cofactor>
</comment>
<dbReference type="PROSITE" id="PS50137">
    <property type="entry name" value="DS_RBD"/>
    <property type="match status" value="1"/>
</dbReference>
<keyword evidence="5 15" id="KW-0963">Cytoplasm</keyword>
<dbReference type="CDD" id="cd10845">
    <property type="entry name" value="DSRM_RNAse_III_family"/>
    <property type="match status" value="1"/>
</dbReference>
<evidence type="ECO:0000256" key="1">
    <source>
        <dbReference type="ARBA" id="ARBA00000109"/>
    </source>
</evidence>
<dbReference type="PROSITE" id="PS50142">
    <property type="entry name" value="RNASE_3_2"/>
    <property type="match status" value="1"/>
</dbReference>
<dbReference type="AlphaFoldDB" id="A0A6A8MCM4"/>
<comment type="subcellular location">
    <subcellularLocation>
        <location evidence="2 15">Cytoplasm</location>
    </subcellularLocation>
</comment>
<feature type="region of interest" description="Disordered" evidence="16">
    <location>
        <begin position="1"/>
        <end position="22"/>
    </location>
</feature>
<keyword evidence="9 15" id="KW-0540">Nuclease</keyword>
<feature type="active site" evidence="15">
    <location>
        <position position="144"/>
    </location>
</feature>
<evidence type="ECO:0000259" key="18">
    <source>
        <dbReference type="PROSITE" id="PS50142"/>
    </source>
</evidence>
<organism evidence="19">
    <name type="scientific">Baileyella intestinalis</name>
    <dbReference type="NCBI Taxonomy" id="2606709"/>
    <lineage>
        <taxon>Bacteria</taxon>
        <taxon>Bacillati</taxon>
        <taxon>Bacillota</taxon>
        <taxon>Clostridia</taxon>
        <taxon>Peptostreptococcales</taxon>
        <taxon>Anaerovoracaceae</taxon>
        <taxon>Baileyella</taxon>
    </lineage>
</organism>
<dbReference type="FunFam" id="3.30.160.20:FF:000003">
    <property type="entry name" value="Ribonuclease 3"/>
    <property type="match status" value="1"/>
</dbReference>
<dbReference type="GO" id="GO:0006397">
    <property type="term" value="P:mRNA processing"/>
    <property type="evidence" value="ECO:0007669"/>
    <property type="project" value="UniProtKB-UniRule"/>
</dbReference>
<evidence type="ECO:0000259" key="17">
    <source>
        <dbReference type="PROSITE" id="PS50137"/>
    </source>
</evidence>
<gene>
    <name evidence="15 19" type="primary">rnc</name>
    <name evidence="19" type="ORF">FYJ66_06370</name>
</gene>
<evidence type="ECO:0000256" key="7">
    <source>
        <dbReference type="ARBA" id="ARBA00022664"/>
    </source>
</evidence>
<accession>A0A6A8MCM4</accession>
<dbReference type="SMART" id="SM00535">
    <property type="entry name" value="RIBOc"/>
    <property type="match status" value="1"/>
</dbReference>
<dbReference type="GO" id="GO:0046872">
    <property type="term" value="F:metal ion binding"/>
    <property type="evidence" value="ECO:0007669"/>
    <property type="project" value="UniProtKB-KW"/>
</dbReference>
<feature type="domain" description="RNase III" evidence="18">
    <location>
        <begin position="26"/>
        <end position="155"/>
    </location>
</feature>
<comment type="caution">
    <text evidence="19">The sequence shown here is derived from an EMBL/GenBank/DDBJ whole genome shotgun (WGS) entry which is preliminary data.</text>
</comment>
<evidence type="ECO:0000256" key="5">
    <source>
        <dbReference type="ARBA" id="ARBA00022490"/>
    </source>
</evidence>
<dbReference type="GO" id="GO:0008033">
    <property type="term" value="P:tRNA processing"/>
    <property type="evidence" value="ECO:0007669"/>
    <property type="project" value="UniProtKB-KW"/>
</dbReference>
<dbReference type="FunFam" id="1.10.1520.10:FF:000001">
    <property type="entry name" value="Ribonuclease 3"/>
    <property type="match status" value="1"/>
</dbReference>
<proteinExistence type="inferred from homology"/>
<reference evidence="19" key="1">
    <citation type="submission" date="2019-09" db="EMBL/GenBank/DDBJ databases">
        <title>In-depth cultivation of the pig gut microbiome towards novel bacterial diversity and tailored functional studies.</title>
        <authorList>
            <person name="Wylensek D."/>
            <person name="Hitch T.C.A."/>
            <person name="Clavel T."/>
        </authorList>
    </citation>
    <scope>NUCLEOTIDE SEQUENCE</scope>
    <source>
        <strain evidence="19">RF-744-FAT-WT-3</strain>
    </source>
</reference>
<name>A0A6A8MCM4_9FIRM</name>
<dbReference type="SUPFAM" id="SSF54768">
    <property type="entry name" value="dsRNA-binding domain-like"/>
    <property type="match status" value="1"/>
</dbReference>
<feature type="binding site" evidence="15">
    <location>
        <position position="144"/>
    </location>
    <ligand>
        <name>Mg(2+)</name>
        <dbReference type="ChEBI" id="CHEBI:18420"/>
    </ligand>
</feature>
<feature type="binding site" evidence="15">
    <location>
        <position position="68"/>
    </location>
    <ligand>
        <name>Mg(2+)</name>
        <dbReference type="ChEBI" id="CHEBI:18420"/>
    </ligand>
</feature>
<dbReference type="PANTHER" id="PTHR11207">
    <property type="entry name" value="RIBONUCLEASE III"/>
    <property type="match status" value="1"/>
</dbReference>
<keyword evidence="10 15" id="KW-0479">Metal-binding</keyword>
<feature type="compositionally biased region" description="Polar residues" evidence="16">
    <location>
        <begin position="1"/>
        <end position="10"/>
    </location>
</feature>
<keyword evidence="6 15" id="KW-0698">rRNA processing</keyword>
<evidence type="ECO:0000256" key="16">
    <source>
        <dbReference type="SAM" id="MobiDB-lite"/>
    </source>
</evidence>
<dbReference type="NCBIfam" id="TIGR02191">
    <property type="entry name" value="RNaseIII"/>
    <property type="match status" value="1"/>
</dbReference>
<dbReference type="SUPFAM" id="SSF69065">
    <property type="entry name" value="RNase III domain-like"/>
    <property type="match status" value="1"/>
</dbReference>
<dbReference type="HAMAP" id="MF_00104">
    <property type="entry name" value="RNase_III"/>
    <property type="match status" value="1"/>
</dbReference>
<dbReference type="InterPro" id="IPR014720">
    <property type="entry name" value="dsRBD_dom"/>
</dbReference>
<dbReference type="Pfam" id="PF00035">
    <property type="entry name" value="dsrm"/>
    <property type="match status" value="1"/>
</dbReference>
<keyword evidence="8 15" id="KW-0819">tRNA processing</keyword>
<dbReference type="InterPro" id="IPR036389">
    <property type="entry name" value="RNase_III_sf"/>
</dbReference>
<dbReference type="GO" id="GO:0005737">
    <property type="term" value="C:cytoplasm"/>
    <property type="evidence" value="ECO:0007669"/>
    <property type="project" value="UniProtKB-SubCell"/>
</dbReference>
<evidence type="ECO:0000256" key="11">
    <source>
        <dbReference type="ARBA" id="ARBA00022759"/>
    </source>
</evidence>
<keyword evidence="11 15" id="KW-0255">Endonuclease</keyword>
<dbReference type="GO" id="GO:0042802">
    <property type="term" value="F:identical protein binding"/>
    <property type="evidence" value="ECO:0007669"/>
    <property type="project" value="UniProtKB-ARBA"/>
</dbReference>
<dbReference type="GO" id="GO:0010468">
    <property type="term" value="P:regulation of gene expression"/>
    <property type="evidence" value="ECO:0007669"/>
    <property type="project" value="TreeGrafter"/>
</dbReference>
<evidence type="ECO:0000256" key="6">
    <source>
        <dbReference type="ARBA" id="ARBA00022552"/>
    </source>
</evidence>
<comment type="subunit">
    <text evidence="4 15">Homodimer.</text>
</comment>
<feature type="compositionally biased region" description="Basic and acidic residues" evidence="16">
    <location>
        <begin position="11"/>
        <end position="20"/>
    </location>
</feature>
<feature type="active site" evidence="15">
    <location>
        <position position="72"/>
    </location>
</feature>
<evidence type="ECO:0000256" key="15">
    <source>
        <dbReference type="HAMAP-Rule" id="MF_00104"/>
    </source>
</evidence>
<dbReference type="SMART" id="SM00358">
    <property type="entry name" value="DSRM"/>
    <property type="match status" value="1"/>
</dbReference>
<dbReference type="Pfam" id="PF14622">
    <property type="entry name" value="Ribonucleas_3_3"/>
    <property type="match status" value="1"/>
</dbReference>
<keyword evidence="13 15" id="KW-0460">Magnesium</keyword>
<comment type="similarity">
    <text evidence="3">Belongs to the ribonuclease III family.</text>
</comment>
<dbReference type="EC" id="3.1.26.3" evidence="15"/>
<comment type="function">
    <text evidence="15">Digests double-stranded RNA. Involved in the processing of primary rRNA transcript to yield the immediate precursors to the large and small rRNAs (23S and 16S). Processes some mRNAs, and tRNAs when they are encoded in the rRNA operon. Processes pre-crRNA and tracrRNA of type II CRISPR loci if present in the organism.</text>
</comment>
<dbReference type="InterPro" id="IPR011907">
    <property type="entry name" value="RNase_III"/>
</dbReference>
<evidence type="ECO:0000256" key="8">
    <source>
        <dbReference type="ARBA" id="ARBA00022694"/>
    </source>
</evidence>
<evidence type="ECO:0000256" key="9">
    <source>
        <dbReference type="ARBA" id="ARBA00022722"/>
    </source>
</evidence>
<dbReference type="GO" id="GO:0006364">
    <property type="term" value="P:rRNA processing"/>
    <property type="evidence" value="ECO:0007669"/>
    <property type="project" value="UniProtKB-UniRule"/>
</dbReference>
<comment type="catalytic activity">
    <reaction evidence="1 15">
        <text>Endonucleolytic cleavage to 5'-phosphomonoester.</text>
        <dbReference type="EC" id="3.1.26.3"/>
    </reaction>
</comment>
<feature type="binding site" evidence="15">
    <location>
        <position position="141"/>
    </location>
    <ligand>
        <name>Mg(2+)</name>
        <dbReference type="ChEBI" id="CHEBI:18420"/>
    </ligand>
</feature>
<evidence type="ECO:0000256" key="14">
    <source>
        <dbReference type="ARBA" id="ARBA00022884"/>
    </source>
</evidence>
<dbReference type="GO" id="GO:0003725">
    <property type="term" value="F:double-stranded RNA binding"/>
    <property type="evidence" value="ECO:0007669"/>
    <property type="project" value="TreeGrafter"/>
</dbReference>
<dbReference type="GO" id="GO:0019843">
    <property type="term" value="F:rRNA binding"/>
    <property type="evidence" value="ECO:0007669"/>
    <property type="project" value="UniProtKB-KW"/>
</dbReference>
<feature type="domain" description="DRBM" evidence="17">
    <location>
        <begin position="182"/>
        <end position="247"/>
    </location>
</feature>
<protein>
    <recommendedName>
        <fullName evidence="15">Ribonuclease 3</fullName>
        <ecNumber evidence="15">3.1.26.3</ecNumber>
    </recommendedName>
    <alternativeName>
        <fullName evidence="15">Ribonuclease III</fullName>
        <shortName evidence="15">RNase III</shortName>
    </alternativeName>
</protein>
<dbReference type="EMBL" id="VUNB01000004">
    <property type="protein sequence ID" value="MST69216.1"/>
    <property type="molecule type" value="Genomic_DNA"/>
</dbReference>
<dbReference type="InterPro" id="IPR000999">
    <property type="entry name" value="RNase_III_dom"/>
</dbReference>
<evidence type="ECO:0000256" key="2">
    <source>
        <dbReference type="ARBA" id="ARBA00004496"/>
    </source>
</evidence>
<keyword evidence="7 15" id="KW-0507">mRNA processing</keyword>